<proteinExistence type="predicted"/>
<evidence type="ECO:0000313" key="2">
    <source>
        <dbReference type="Proteomes" id="UP000295636"/>
    </source>
</evidence>
<dbReference type="Proteomes" id="UP000295636">
    <property type="component" value="Unassembled WGS sequence"/>
</dbReference>
<reference evidence="1 2" key="1">
    <citation type="submission" date="2019-03" db="EMBL/GenBank/DDBJ databases">
        <title>This is whole genome sequence of Paenibacillus sp MS74 strain.</title>
        <authorList>
            <person name="Trinh H.N."/>
        </authorList>
    </citation>
    <scope>NUCLEOTIDE SEQUENCE [LARGE SCALE GENOMIC DNA]</scope>
    <source>
        <strain evidence="1 2">MS74</strain>
    </source>
</reference>
<accession>A0A4R5KI13</accession>
<dbReference type="EMBL" id="SMRT01000011">
    <property type="protein sequence ID" value="TDF95101.1"/>
    <property type="molecule type" value="Genomic_DNA"/>
</dbReference>
<keyword evidence="2" id="KW-1185">Reference proteome</keyword>
<name>A0A4R5KI13_9BACL</name>
<dbReference type="Pfam" id="PF08002">
    <property type="entry name" value="DUF1697"/>
    <property type="match status" value="1"/>
</dbReference>
<dbReference type="RefSeq" id="WP_133231927.1">
    <property type="nucleotide sequence ID" value="NZ_SMRT01000011.1"/>
</dbReference>
<dbReference type="SUPFAM" id="SSF160379">
    <property type="entry name" value="SP0830-like"/>
    <property type="match status" value="1"/>
</dbReference>
<dbReference type="PANTHER" id="PTHR36439:SF1">
    <property type="entry name" value="DUF1697 DOMAIN-CONTAINING PROTEIN"/>
    <property type="match status" value="1"/>
</dbReference>
<comment type="caution">
    <text evidence="1">The sequence shown here is derived from an EMBL/GenBank/DDBJ whole genome shotgun (WGS) entry which is preliminary data.</text>
</comment>
<protein>
    <submittedName>
        <fullName evidence="1">DUF1697 domain-containing protein</fullName>
    </submittedName>
</protein>
<organism evidence="1 2">
    <name type="scientific">Paenibacillus piri</name>
    <dbReference type="NCBI Taxonomy" id="2547395"/>
    <lineage>
        <taxon>Bacteria</taxon>
        <taxon>Bacillati</taxon>
        <taxon>Bacillota</taxon>
        <taxon>Bacilli</taxon>
        <taxon>Bacillales</taxon>
        <taxon>Paenibacillaceae</taxon>
        <taxon>Paenibacillus</taxon>
    </lineage>
</organism>
<dbReference type="OrthoDB" id="9806494at2"/>
<sequence length="187" mass="20916">MAIYVALLRGINVGGKNKIKMAELRQKLEAIGLNRVQTYIQSGNVLFEANEEEQVLRQRIEEQIEAGFGIKAAVALRTADEIRHVAANCPFSEEAVTQAQTTAVGESLHVSFLLAEPAQEAVERLEPYKSDNDEYRIIGREMYLLFHHSIRDSKLAMNLHKLNVAGTVRNWKTVNKLVALADAMESP</sequence>
<dbReference type="PANTHER" id="PTHR36439">
    <property type="entry name" value="BLL4334 PROTEIN"/>
    <property type="match status" value="1"/>
</dbReference>
<evidence type="ECO:0000313" key="1">
    <source>
        <dbReference type="EMBL" id="TDF95101.1"/>
    </source>
</evidence>
<dbReference type="AlphaFoldDB" id="A0A4R5KI13"/>
<gene>
    <name evidence="1" type="ORF">E1757_21435</name>
</gene>
<dbReference type="InterPro" id="IPR012545">
    <property type="entry name" value="DUF1697"/>
</dbReference>
<dbReference type="PIRSF" id="PIRSF008502">
    <property type="entry name" value="UCP008502"/>
    <property type="match status" value="1"/>
</dbReference>
<dbReference type="Gene3D" id="3.30.70.1280">
    <property type="entry name" value="SP0830-like domains"/>
    <property type="match status" value="1"/>
</dbReference>